<keyword evidence="2" id="KW-0812">Transmembrane</keyword>
<gene>
    <name evidence="3" type="ORF">AWZ03_002184</name>
</gene>
<accession>A0A484BRG8</accession>
<evidence type="ECO:0000256" key="2">
    <source>
        <dbReference type="SAM" id="Phobius"/>
    </source>
</evidence>
<protein>
    <submittedName>
        <fullName evidence="3">Uncharacterized protein</fullName>
    </submittedName>
</protein>
<evidence type="ECO:0000256" key="1">
    <source>
        <dbReference type="SAM" id="MobiDB-lite"/>
    </source>
</evidence>
<evidence type="ECO:0000313" key="4">
    <source>
        <dbReference type="Proteomes" id="UP000295192"/>
    </source>
</evidence>
<dbReference type="AlphaFoldDB" id="A0A484BRG8"/>
<feature type="compositionally biased region" description="Basic and acidic residues" evidence="1">
    <location>
        <begin position="1"/>
        <end position="10"/>
    </location>
</feature>
<feature type="transmembrane region" description="Helical" evidence="2">
    <location>
        <begin position="69"/>
        <end position="93"/>
    </location>
</feature>
<keyword evidence="2" id="KW-1133">Transmembrane helix</keyword>
<reference evidence="3 4" key="1">
    <citation type="journal article" date="2019" name="J. Hered.">
        <title>An Improved Genome Assembly for Drosophila navojoa, the Basal Species in the mojavensis Cluster.</title>
        <authorList>
            <person name="Vanderlinde T."/>
            <person name="Dupim E.G."/>
            <person name="Nazario-Yepiz N.O."/>
            <person name="Carvalho A.B."/>
        </authorList>
    </citation>
    <scope>NUCLEOTIDE SEQUENCE [LARGE SCALE GENOMIC DNA]</scope>
    <source>
        <strain evidence="3">Navoj_Jal97</strain>
        <tissue evidence="3">Whole organism</tissue>
    </source>
</reference>
<keyword evidence="2" id="KW-0472">Membrane</keyword>
<proteinExistence type="predicted"/>
<comment type="caution">
    <text evidence="3">The sequence shown here is derived from an EMBL/GenBank/DDBJ whole genome shotgun (WGS) entry which is preliminary data.</text>
</comment>
<feature type="compositionally biased region" description="Low complexity" evidence="1">
    <location>
        <begin position="16"/>
        <end position="31"/>
    </location>
</feature>
<dbReference type="EMBL" id="LSRL02000009">
    <property type="protein sequence ID" value="TDG51389.1"/>
    <property type="molecule type" value="Genomic_DNA"/>
</dbReference>
<feature type="region of interest" description="Disordered" evidence="1">
    <location>
        <begin position="1"/>
        <end position="34"/>
    </location>
</feature>
<dbReference type="Proteomes" id="UP000295192">
    <property type="component" value="Unassembled WGS sequence"/>
</dbReference>
<sequence>MQFTQRRKELLPAATSSSNSNQQQQQQQQQNTKNLEYALSHRHVRSTAAEIAGVGLGLGWGRLGIRRGIGAATGALPALMAGVFSAYATHIFISISRCPSSSCSRFLLLFNMTQAVRARWQCLDSLCNKSADPVP</sequence>
<name>A0A484BRG8_DRONA</name>
<evidence type="ECO:0000313" key="3">
    <source>
        <dbReference type="EMBL" id="TDG51389.1"/>
    </source>
</evidence>
<organism evidence="3 4">
    <name type="scientific">Drosophila navojoa</name>
    <name type="common">Fruit fly</name>
    <dbReference type="NCBI Taxonomy" id="7232"/>
    <lineage>
        <taxon>Eukaryota</taxon>
        <taxon>Metazoa</taxon>
        <taxon>Ecdysozoa</taxon>
        <taxon>Arthropoda</taxon>
        <taxon>Hexapoda</taxon>
        <taxon>Insecta</taxon>
        <taxon>Pterygota</taxon>
        <taxon>Neoptera</taxon>
        <taxon>Endopterygota</taxon>
        <taxon>Diptera</taxon>
        <taxon>Brachycera</taxon>
        <taxon>Muscomorpha</taxon>
        <taxon>Ephydroidea</taxon>
        <taxon>Drosophilidae</taxon>
        <taxon>Drosophila</taxon>
    </lineage>
</organism>
<keyword evidence="4" id="KW-1185">Reference proteome</keyword>